<gene>
    <name evidence="2" type="ORF">HYFRA_00009495</name>
</gene>
<keyword evidence="1" id="KW-0472">Membrane</keyword>
<feature type="transmembrane region" description="Helical" evidence="1">
    <location>
        <begin position="17"/>
        <end position="38"/>
    </location>
</feature>
<sequence length="330" mass="36648">MFTLAIFAAPLLMSQGYIGLGLCYFLCIGLVLLSWSPLWPFKIQGRNSNEIATILAEWQPPQTQGPATQVFLTIDELEDSASLDESSDSLSSASDDDLDAPERFVFDSAAANSIRTLSVNSPWLDQQLKEIGSMFAVTVIADPCDDLANAFDAMDLHDDFDDLANQLAAVNFFPAPPKSILKTASASAAAAPRKGVRFDLPDFVEEPDSGLPRMGNVWGFASHFPLPHRCFEKKGACKNHRYQFGGRPDRVDIEEVIREEQKEQEERARWDAMEVEDEEMVSRALETEDPITLQWAPRKPRSLGINSKNITVKALDFGVGEMKRMAPVFT</sequence>
<dbReference type="Proteomes" id="UP000696280">
    <property type="component" value="Unassembled WGS sequence"/>
</dbReference>
<evidence type="ECO:0000256" key="1">
    <source>
        <dbReference type="SAM" id="Phobius"/>
    </source>
</evidence>
<dbReference type="EMBL" id="CAJVRL010000064">
    <property type="protein sequence ID" value="CAG8955541.1"/>
    <property type="molecule type" value="Genomic_DNA"/>
</dbReference>
<reference evidence="2" key="1">
    <citation type="submission" date="2021-07" db="EMBL/GenBank/DDBJ databases">
        <authorList>
            <person name="Durling M."/>
        </authorList>
    </citation>
    <scope>NUCLEOTIDE SEQUENCE</scope>
</reference>
<keyword evidence="3" id="KW-1185">Reference proteome</keyword>
<comment type="caution">
    <text evidence="2">The sequence shown here is derived from an EMBL/GenBank/DDBJ whole genome shotgun (WGS) entry which is preliminary data.</text>
</comment>
<evidence type="ECO:0000313" key="2">
    <source>
        <dbReference type="EMBL" id="CAG8955541.1"/>
    </source>
</evidence>
<name>A0A9N9KX59_9HELO</name>
<evidence type="ECO:0000313" key="3">
    <source>
        <dbReference type="Proteomes" id="UP000696280"/>
    </source>
</evidence>
<proteinExistence type="predicted"/>
<protein>
    <submittedName>
        <fullName evidence="2">Uncharacterized protein</fullName>
    </submittedName>
</protein>
<accession>A0A9N9KX59</accession>
<keyword evidence="1" id="KW-1133">Transmembrane helix</keyword>
<organism evidence="2 3">
    <name type="scientific">Hymenoscyphus fraxineus</name>
    <dbReference type="NCBI Taxonomy" id="746836"/>
    <lineage>
        <taxon>Eukaryota</taxon>
        <taxon>Fungi</taxon>
        <taxon>Dikarya</taxon>
        <taxon>Ascomycota</taxon>
        <taxon>Pezizomycotina</taxon>
        <taxon>Leotiomycetes</taxon>
        <taxon>Helotiales</taxon>
        <taxon>Helotiaceae</taxon>
        <taxon>Hymenoscyphus</taxon>
    </lineage>
</organism>
<keyword evidence="1" id="KW-0812">Transmembrane</keyword>
<dbReference type="AlphaFoldDB" id="A0A9N9KX59"/>